<dbReference type="GO" id="GO:0016787">
    <property type="term" value="F:hydrolase activity"/>
    <property type="evidence" value="ECO:0007669"/>
    <property type="project" value="UniProtKB-KW"/>
</dbReference>
<reference evidence="3" key="1">
    <citation type="submission" date="2018-05" db="EMBL/GenBank/DDBJ databases">
        <authorList>
            <person name="Lanie J.A."/>
            <person name="Ng W.-L."/>
            <person name="Kazmierczak K.M."/>
            <person name="Andrzejewski T.M."/>
            <person name="Davidsen T.M."/>
            <person name="Wayne K.J."/>
            <person name="Tettelin H."/>
            <person name="Glass J.I."/>
            <person name="Rusch D."/>
            <person name="Podicherti R."/>
            <person name="Tsui H.-C.T."/>
            <person name="Winkler M.E."/>
        </authorList>
    </citation>
    <scope>NUCLEOTIDE SEQUENCE</scope>
</reference>
<accession>A0A382LYG6</accession>
<gene>
    <name evidence="3" type="ORF">METZ01_LOCUS294653</name>
</gene>
<dbReference type="Gene3D" id="3.40.800.20">
    <property type="entry name" value="Histone deacetylase domain"/>
    <property type="match status" value="1"/>
</dbReference>
<evidence type="ECO:0000259" key="2">
    <source>
        <dbReference type="Pfam" id="PF00850"/>
    </source>
</evidence>
<dbReference type="InterPro" id="IPR044150">
    <property type="entry name" value="HDAC_classIV"/>
</dbReference>
<dbReference type="InterPro" id="IPR037138">
    <property type="entry name" value="His_deacetylse_dom_sf"/>
</dbReference>
<dbReference type="SUPFAM" id="SSF52768">
    <property type="entry name" value="Arginase/deacetylase"/>
    <property type="match status" value="1"/>
</dbReference>
<protein>
    <recommendedName>
        <fullName evidence="2">Histone deacetylase domain-containing protein</fullName>
    </recommendedName>
</protein>
<dbReference type="Pfam" id="PF00850">
    <property type="entry name" value="Hist_deacetyl"/>
    <property type="match status" value="1"/>
</dbReference>
<dbReference type="GO" id="GO:0040029">
    <property type="term" value="P:epigenetic regulation of gene expression"/>
    <property type="evidence" value="ECO:0007669"/>
    <property type="project" value="TreeGrafter"/>
</dbReference>
<dbReference type="EMBL" id="UINC01090131">
    <property type="protein sequence ID" value="SVC41799.1"/>
    <property type="molecule type" value="Genomic_DNA"/>
</dbReference>
<feature type="domain" description="Histone deacetylase" evidence="2">
    <location>
        <begin position="22"/>
        <end position="280"/>
    </location>
</feature>
<organism evidence="3">
    <name type="scientific">marine metagenome</name>
    <dbReference type="NCBI Taxonomy" id="408172"/>
    <lineage>
        <taxon>unclassified sequences</taxon>
        <taxon>metagenomes</taxon>
        <taxon>ecological metagenomes</taxon>
    </lineage>
</organism>
<dbReference type="PRINTS" id="PR01270">
    <property type="entry name" value="HDASUPER"/>
</dbReference>
<dbReference type="CDD" id="cd09993">
    <property type="entry name" value="HDAC_classIV"/>
    <property type="match status" value="1"/>
</dbReference>
<dbReference type="AlphaFoldDB" id="A0A382LYG6"/>
<dbReference type="PANTHER" id="PTHR10625:SF19">
    <property type="entry name" value="HISTONE DEACETYLASE 12"/>
    <property type="match status" value="1"/>
</dbReference>
<dbReference type="InterPro" id="IPR023801">
    <property type="entry name" value="His_deacetylse_dom"/>
</dbReference>
<keyword evidence="1" id="KW-0378">Hydrolase</keyword>
<feature type="non-terminal residue" evidence="3">
    <location>
        <position position="280"/>
    </location>
</feature>
<evidence type="ECO:0000256" key="1">
    <source>
        <dbReference type="ARBA" id="ARBA00022801"/>
    </source>
</evidence>
<dbReference type="GO" id="GO:0004407">
    <property type="term" value="F:histone deacetylase activity"/>
    <property type="evidence" value="ECO:0007669"/>
    <property type="project" value="InterPro"/>
</dbReference>
<evidence type="ECO:0000313" key="3">
    <source>
        <dbReference type="EMBL" id="SVC41799.1"/>
    </source>
</evidence>
<dbReference type="InterPro" id="IPR023696">
    <property type="entry name" value="Ureohydrolase_dom_sf"/>
</dbReference>
<sequence length="280" mass="30334">MSEVGGVPVVWCPFYEVDIGQHVFQVEKYRLVKERLGAEGLLSNLTLHSPRSASSQDVLRVHTPSYWQKVLKGRFTPQEEGILEIPFSDAVREASLFCAAGTTLAGRLALNHGRAVHLGGGFHHAFADHGEGFCLLNDVAIAAASLLTEKTVERITIVDLDVHHGNGTAAIFADEPRIFTFSMHQQRNYPSIKPPGDLDVGLENGVGDDEYLAILTEHLPRILEDHQPQLIIYLAGADPYEIDQLGGLGLSLCGLRQRDDFVMKSAADCGSGVAVTLAGG</sequence>
<dbReference type="PANTHER" id="PTHR10625">
    <property type="entry name" value="HISTONE DEACETYLASE HDAC1-RELATED"/>
    <property type="match status" value="1"/>
</dbReference>
<proteinExistence type="predicted"/>
<name>A0A382LYG6_9ZZZZ</name>
<dbReference type="InterPro" id="IPR000286">
    <property type="entry name" value="HDACs"/>
</dbReference>